<dbReference type="PANTHER" id="PTHR47027">
    <property type="entry name" value="REVERSE TRANSCRIPTASE DOMAIN-CONTAINING PROTEIN"/>
    <property type="match status" value="1"/>
</dbReference>
<evidence type="ECO:0000313" key="2">
    <source>
        <dbReference type="EMBL" id="EYB97920.1"/>
    </source>
</evidence>
<evidence type="ECO:0000313" key="3">
    <source>
        <dbReference type="Proteomes" id="UP000024635"/>
    </source>
</evidence>
<dbReference type="Proteomes" id="UP000024635">
    <property type="component" value="Unassembled WGS sequence"/>
</dbReference>
<gene>
    <name evidence="2" type="primary">Acey_s0135.g1891</name>
    <name evidence="2" type="ORF">Y032_0135g1891</name>
</gene>
<dbReference type="Gene3D" id="3.10.100.10">
    <property type="entry name" value="Mannose-Binding Protein A, subunit A"/>
    <property type="match status" value="1"/>
</dbReference>
<proteinExistence type="predicted"/>
<dbReference type="Pfam" id="PF00059">
    <property type="entry name" value="Lectin_C"/>
    <property type="match status" value="1"/>
</dbReference>
<evidence type="ECO:0000259" key="1">
    <source>
        <dbReference type="PROSITE" id="PS50041"/>
    </source>
</evidence>
<protein>
    <recommendedName>
        <fullName evidence="1">C-type lectin domain-containing protein</fullName>
    </recommendedName>
</protein>
<organism evidence="2 3">
    <name type="scientific">Ancylostoma ceylanicum</name>
    <dbReference type="NCBI Taxonomy" id="53326"/>
    <lineage>
        <taxon>Eukaryota</taxon>
        <taxon>Metazoa</taxon>
        <taxon>Ecdysozoa</taxon>
        <taxon>Nematoda</taxon>
        <taxon>Chromadorea</taxon>
        <taxon>Rhabditida</taxon>
        <taxon>Rhabditina</taxon>
        <taxon>Rhabditomorpha</taxon>
        <taxon>Strongyloidea</taxon>
        <taxon>Ancylostomatidae</taxon>
        <taxon>Ancylostomatinae</taxon>
        <taxon>Ancylostoma</taxon>
    </lineage>
</organism>
<reference evidence="3" key="1">
    <citation type="journal article" date="2015" name="Nat. Genet.">
        <title>The genome and transcriptome of the zoonotic hookworm Ancylostoma ceylanicum identify infection-specific gene families.</title>
        <authorList>
            <person name="Schwarz E.M."/>
            <person name="Hu Y."/>
            <person name="Antoshechkin I."/>
            <person name="Miller M.M."/>
            <person name="Sternberg P.W."/>
            <person name="Aroian R.V."/>
        </authorList>
    </citation>
    <scope>NUCLEOTIDE SEQUENCE</scope>
    <source>
        <strain evidence="3">HY135</strain>
    </source>
</reference>
<comment type="caution">
    <text evidence="2">The sequence shown here is derived from an EMBL/GenBank/DDBJ whole genome shotgun (WGS) entry which is preliminary data.</text>
</comment>
<dbReference type="CDD" id="cd00037">
    <property type="entry name" value="CLECT"/>
    <property type="match status" value="1"/>
</dbReference>
<dbReference type="PANTHER" id="PTHR47027:SF20">
    <property type="entry name" value="REVERSE TRANSCRIPTASE-LIKE PROTEIN WITH RNA-DIRECTED DNA POLYMERASE DOMAIN"/>
    <property type="match status" value="1"/>
</dbReference>
<dbReference type="PROSITE" id="PS50041">
    <property type="entry name" value="C_TYPE_LECTIN_2"/>
    <property type="match status" value="1"/>
</dbReference>
<feature type="domain" description="C-type lectin" evidence="1">
    <location>
        <begin position="5"/>
        <end position="115"/>
    </location>
</feature>
<dbReference type="EMBL" id="JARK01001471">
    <property type="protein sequence ID" value="EYB97920.1"/>
    <property type="molecule type" value="Genomic_DNA"/>
</dbReference>
<dbReference type="InterPro" id="IPR016187">
    <property type="entry name" value="CTDL_fold"/>
</dbReference>
<name>A0A016T5D5_9BILA</name>
<dbReference type="InterPro" id="IPR001304">
    <property type="entry name" value="C-type_lectin-like"/>
</dbReference>
<keyword evidence="3" id="KW-1185">Reference proteome</keyword>
<sequence>MIDIRRIRCFTYTKPLSHSEALEECRKYGYDIVIPRHDQENKYVRELAESIGDTKHDNFWIGVYGDPDHWSRFYSLSRYQKQFSEWENESSVQEWSCGAMKKSNGKWITLDCSTRGARVDGWLLHHIRFAHDIVLITSDISQAECILADFDDACGRIGLQLNLTKTMFMRNGWVPDALFSLNRTTISECSSYVYLGREVNMMNDLAPELGRRKRAAWGAYKSIEDVVKKTKNIRLRAHLFNTTVLPALTYASETWALRKQDENAVSVIERSIERVMLGMTRLTQVRAGIRSSTLRQQSKIRDAAAYAKSSKIRWAGHVMRLNDHRWTTAVSDWTPRNVKRTTGRPPTRWSDFFTKSFKE</sequence>
<dbReference type="InterPro" id="IPR016186">
    <property type="entry name" value="C-type_lectin-like/link_sf"/>
</dbReference>
<dbReference type="STRING" id="53326.A0A016T5D5"/>
<accession>A0A016T5D5</accession>
<dbReference type="AlphaFoldDB" id="A0A016T5D5"/>
<dbReference type="SUPFAM" id="SSF56436">
    <property type="entry name" value="C-type lectin-like"/>
    <property type="match status" value="1"/>
</dbReference>